<comment type="subcellular location">
    <subcellularLocation>
        <location evidence="1">Membrane</location>
        <topology evidence="1">Multi-pass membrane protein</topology>
    </subcellularLocation>
</comment>
<dbReference type="PANTHER" id="PTHR33048">
    <property type="entry name" value="PTH11-LIKE INTEGRAL MEMBRANE PROTEIN (AFU_ORTHOLOGUE AFUA_5G11245)"/>
    <property type="match status" value="1"/>
</dbReference>
<evidence type="ECO:0000259" key="8">
    <source>
        <dbReference type="Pfam" id="PF20684"/>
    </source>
</evidence>
<dbReference type="AlphaFoldDB" id="A0A162I1C0"/>
<dbReference type="InterPro" id="IPR049326">
    <property type="entry name" value="Rhodopsin_dom_fungi"/>
</dbReference>
<protein>
    <recommendedName>
        <fullName evidence="8">Rhodopsin domain-containing protein</fullName>
    </recommendedName>
</protein>
<dbReference type="EMBL" id="AZGZ01000035">
    <property type="protein sequence ID" value="KZZ87363.1"/>
    <property type="molecule type" value="Genomic_DNA"/>
</dbReference>
<dbReference type="PANTHER" id="PTHR33048:SF47">
    <property type="entry name" value="INTEGRAL MEMBRANE PROTEIN-RELATED"/>
    <property type="match status" value="1"/>
</dbReference>
<dbReference type="OrthoDB" id="10017208at2759"/>
<evidence type="ECO:0000256" key="7">
    <source>
        <dbReference type="SAM" id="Phobius"/>
    </source>
</evidence>
<evidence type="ECO:0000256" key="6">
    <source>
        <dbReference type="SAM" id="MobiDB-lite"/>
    </source>
</evidence>
<organism evidence="9 10">
    <name type="scientific">Ascosphaera apis ARSEF 7405</name>
    <dbReference type="NCBI Taxonomy" id="392613"/>
    <lineage>
        <taxon>Eukaryota</taxon>
        <taxon>Fungi</taxon>
        <taxon>Dikarya</taxon>
        <taxon>Ascomycota</taxon>
        <taxon>Pezizomycotina</taxon>
        <taxon>Eurotiomycetes</taxon>
        <taxon>Eurotiomycetidae</taxon>
        <taxon>Onygenales</taxon>
        <taxon>Ascosphaeraceae</taxon>
        <taxon>Ascosphaera</taxon>
    </lineage>
</organism>
<sequence length="305" mass="33955">MPTVRHTEVLDFVAHILYTTALFICRLSGVAFYQRVAVKPSALHKIILCSYPFLIAAFAVQFFLLLFHCIPVTGMWPYEWQHEPKDYKCLAWGVVYLTNSGLSLVCDMLVFVIPGVLIHQLHTTVERKLQLTLVMFPGVLVLVISAVRVWLVDIGQFDVDQSWQYNPMLGVENAEIAGTLIALSVPGLKPLLGVLYREVSSSVANTMGNGRPGKGGGTSMAKSYMRHRPRTEDEWKILGGHNDQFEMVVSEANVSCDNSEYTWPSHGGGVGVSNIRITDEVHVASETPDSSHELRHSRSTRKESV</sequence>
<feature type="transmembrane region" description="Helical" evidence="7">
    <location>
        <begin position="12"/>
        <end position="33"/>
    </location>
</feature>
<evidence type="ECO:0000256" key="4">
    <source>
        <dbReference type="ARBA" id="ARBA00023136"/>
    </source>
</evidence>
<evidence type="ECO:0000256" key="3">
    <source>
        <dbReference type="ARBA" id="ARBA00022989"/>
    </source>
</evidence>
<name>A0A162I1C0_9EURO</name>
<comment type="similarity">
    <text evidence="5">Belongs to the SAT4 family.</text>
</comment>
<keyword evidence="10" id="KW-1185">Reference proteome</keyword>
<evidence type="ECO:0000313" key="10">
    <source>
        <dbReference type="Proteomes" id="UP000242877"/>
    </source>
</evidence>
<dbReference type="Pfam" id="PF20684">
    <property type="entry name" value="Fung_rhodopsin"/>
    <property type="match status" value="1"/>
</dbReference>
<evidence type="ECO:0000256" key="5">
    <source>
        <dbReference type="ARBA" id="ARBA00038359"/>
    </source>
</evidence>
<evidence type="ECO:0000256" key="1">
    <source>
        <dbReference type="ARBA" id="ARBA00004141"/>
    </source>
</evidence>
<feature type="transmembrane region" description="Helical" evidence="7">
    <location>
        <begin position="129"/>
        <end position="151"/>
    </location>
</feature>
<comment type="caution">
    <text evidence="9">The sequence shown here is derived from an EMBL/GenBank/DDBJ whole genome shotgun (WGS) entry which is preliminary data.</text>
</comment>
<proteinExistence type="inferred from homology"/>
<feature type="domain" description="Rhodopsin" evidence="8">
    <location>
        <begin position="8"/>
        <end position="192"/>
    </location>
</feature>
<feature type="transmembrane region" description="Helical" evidence="7">
    <location>
        <begin position="90"/>
        <end position="117"/>
    </location>
</feature>
<gene>
    <name evidence="9" type="ORF">AAP_05744</name>
</gene>
<accession>A0A162I1C0</accession>
<dbReference type="InterPro" id="IPR052337">
    <property type="entry name" value="SAT4-like"/>
</dbReference>
<reference evidence="9 10" key="1">
    <citation type="journal article" date="2016" name="Genome Biol. Evol.">
        <title>Divergent and convergent evolution of fungal pathogenicity.</title>
        <authorList>
            <person name="Shang Y."/>
            <person name="Xiao G."/>
            <person name="Zheng P."/>
            <person name="Cen K."/>
            <person name="Zhan S."/>
            <person name="Wang C."/>
        </authorList>
    </citation>
    <scope>NUCLEOTIDE SEQUENCE [LARGE SCALE GENOMIC DNA]</scope>
    <source>
        <strain evidence="9 10">ARSEF 7405</strain>
    </source>
</reference>
<dbReference type="Proteomes" id="UP000242877">
    <property type="component" value="Unassembled WGS sequence"/>
</dbReference>
<keyword evidence="4 7" id="KW-0472">Membrane</keyword>
<keyword evidence="2 7" id="KW-0812">Transmembrane</keyword>
<dbReference type="GO" id="GO:0016020">
    <property type="term" value="C:membrane"/>
    <property type="evidence" value="ECO:0007669"/>
    <property type="project" value="UniProtKB-SubCell"/>
</dbReference>
<feature type="transmembrane region" description="Helical" evidence="7">
    <location>
        <begin position="53"/>
        <end position="78"/>
    </location>
</feature>
<feature type="region of interest" description="Disordered" evidence="6">
    <location>
        <begin position="284"/>
        <end position="305"/>
    </location>
</feature>
<dbReference type="VEuPathDB" id="FungiDB:AAP_05744"/>
<keyword evidence="3 7" id="KW-1133">Transmembrane helix</keyword>
<evidence type="ECO:0000256" key="2">
    <source>
        <dbReference type="ARBA" id="ARBA00022692"/>
    </source>
</evidence>
<evidence type="ECO:0000313" key="9">
    <source>
        <dbReference type="EMBL" id="KZZ87363.1"/>
    </source>
</evidence>